<evidence type="ECO:0000256" key="8">
    <source>
        <dbReference type="ARBA" id="ARBA00022801"/>
    </source>
</evidence>
<evidence type="ECO:0000256" key="9">
    <source>
        <dbReference type="ARBA" id="ARBA00022833"/>
    </source>
</evidence>
<evidence type="ECO:0000256" key="2">
    <source>
        <dbReference type="ARBA" id="ARBA00004651"/>
    </source>
</evidence>
<dbReference type="RefSeq" id="WP_092523930.1">
    <property type="nucleotide sequence ID" value="NZ_FNKO01000002.1"/>
</dbReference>
<evidence type="ECO:0000313" key="15">
    <source>
        <dbReference type="Proteomes" id="UP000199301"/>
    </source>
</evidence>
<keyword evidence="11" id="KW-0482">Metalloprotease</keyword>
<comment type="similarity">
    <text evidence="3">Belongs to the peptidase M50B family.</text>
</comment>
<dbReference type="PANTHER" id="PTHR35864">
    <property type="entry name" value="ZINC METALLOPROTEASE MJ0611-RELATED"/>
    <property type="match status" value="1"/>
</dbReference>
<evidence type="ECO:0000256" key="4">
    <source>
        <dbReference type="ARBA" id="ARBA00022475"/>
    </source>
</evidence>
<dbReference type="OrthoDB" id="9800627at2"/>
<feature type="transmembrane region" description="Helical" evidence="13">
    <location>
        <begin position="84"/>
        <end position="105"/>
    </location>
</feature>
<protein>
    <submittedName>
        <fullName evidence="14">Zn-dependent protease (Includes SpoIVFB)</fullName>
    </submittedName>
</protein>
<keyword evidence="10 13" id="KW-1133">Transmembrane helix</keyword>
<keyword evidence="9" id="KW-0862">Zinc</keyword>
<dbReference type="GO" id="GO:0046872">
    <property type="term" value="F:metal ion binding"/>
    <property type="evidence" value="ECO:0007669"/>
    <property type="project" value="UniProtKB-KW"/>
</dbReference>
<evidence type="ECO:0000256" key="1">
    <source>
        <dbReference type="ARBA" id="ARBA00001947"/>
    </source>
</evidence>
<keyword evidence="8" id="KW-0378">Hydrolase</keyword>
<dbReference type="GO" id="GO:0008237">
    <property type="term" value="F:metallopeptidase activity"/>
    <property type="evidence" value="ECO:0007669"/>
    <property type="project" value="UniProtKB-KW"/>
</dbReference>
<dbReference type="GO" id="GO:0005886">
    <property type="term" value="C:plasma membrane"/>
    <property type="evidence" value="ECO:0007669"/>
    <property type="project" value="UniProtKB-SubCell"/>
</dbReference>
<feature type="transmembrane region" description="Helical" evidence="13">
    <location>
        <begin position="117"/>
        <end position="139"/>
    </location>
</feature>
<dbReference type="GO" id="GO:0006508">
    <property type="term" value="P:proteolysis"/>
    <property type="evidence" value="ECO:0007669"/>
    <property type="project" value="UniProtKB-KW"/>
</dbReference>
<keyword evidence="15" id="KW-1185">Reference proteome</keyword>
<dbReference type="InterPro" id="IPR044537">
    <property type="entry name" value="Rip2-like"/>
</dbReference>
<accession>A0A1H1E9E1</accession>
<keyword evidence="12 13" id="KW-0472">Membrane</keyword>
<evidence type="ECO:0000256" key="10">
    <source>
        <dbReference type="ARBA" id="ARBA00022989"/>
    </source>
</evidence>
<organism evidence="14 15">
    <name type="scientific">Actinopolyspora saharensis</name>
    <dbReference type="NCBI Taxonomy" id="995062"/>
    <lineage>
        <taxon>Bacteria</taxon>
        <taxon>Bacillati</taxon>
        <taxon>Actinomycetota</taxon>
        <taxon>Actinomycetes</taxon>
        <taxon>Actinopolysporales</taxon>
        <taxon>Actinopolysporaceae</taxon>
        <taxon>Actinopolyspora</taxon>
    </lineage>
</organism>
<keyword evidence="5 14" id="KW-0645">Protease</keyword>
<dbReference type="Proteomes" id="UP000199301">
    <property type="component" value="Unassembled WGS sequence"/>
</dbReference>
<dbReference type="InterPro" id="IPR052348">
    <property type="entry name" value="Metallopeptidase_M50B"/>
</dbReference>
<evidence type="ECO:0000256" key="12">
    <source>
        <dbReference type="ARBA" id="ARBA00023136"/>
    </source>
</evidence>
<evidence type="ECO:0000256" key="6">
    <source>
        <dbReference type="ARBA" id="ARBA00022692"/>
    </source>
</evidence>
<dbReference type="EMBL" id="FNKO01000002">
    <property type="protein sequence ID" value="SDQ85170.1"/>
    <property type="molecule type" value="Genomic_DNA"/>
</dbReference>
<dbReference type="PANTHER" id="PTHR35864:SF1">
    <property type="entry name" value="ZINC METALLOPROTEASE YWHC-RELATED"/>
    <property type="match status" value="1"/>
</dbReference>
<evidence type="ECO:0000256" key="7">
    <source>
        <dbReference type="ARBA" id="ARBA00022723"/>
    </source>
</evidence>
<feature type="transmembrane region" description="Helical" evidence="13">
    <location>
        <begin position="196"/>
        <end position="216"/>
    </location>
</feature>
<evidence type="ECO:0000313" key="14">
    <source>
        <dbReference type="EMBL" id="SDQ85170.1"/>
    </source>
</evidence>
<dbReference type="AlphaFoldDB" id="A0A1H1E9E1"/>
<dbReference type="CDD" id="cd06158">
    <property type="entry name" value="S2P-M50_like_1"/>
    <property type="match status" value="1"/>
</dbReference>
<evidence type="ECO:0000256" key="11">
    <source>
        <dbReference type="ARBA" id="ARBA00023049"/>
    </source>
</evidence>
<comment type="cofactor">
    <cofactor evidence="1">
        <name>Zn(2+)</name>
        <dbReference type="ChEBI" id="CHEBI:29105"/>
    </cofactor>
</comment>
<gene>
    <name evidence="14" type="ORF">SAMN04489718_2429</name>
</gene>
<dbReference type="STRING" id="995062.SAMN04489718_2429"/>
<keyword evidence="4" id="KW-1003">Cell membrane</keyword>
<name>A0A1H1E9E1_9ACTN</name>
<evidence type="ECO:0000256" key="5">
    <source>
        <dbReference type="ARBA" id="ARBA00022670"/>
    </source>
</evidence>
<keyword evidence="7" id="KW-0479">Metal-binding</keyword>
<keyword evidence="6 13" id="KW-0812">Transmembrane</keyword>
<reference evidence="15" key="1">
    <citation type="submission" date="2016-10" db="EMBL/GenBank/DDBJ databases">
        <authorList>
            <person name="Varghese N."/>
            <person name="Submissions S."/>
        </authorList>
    </citation>
    <scope>NUCLEOTIDE SEQUENCE [LARGE SCALE GENOMIC DNA]</scope>
    <source>
        <strain evidence="15">DSM 45459</strain>
    </source>
</reference>
<sequence>MRVSPLFLALLAVTVAGGFLATLNSAFLYTTGVVLIVLGGWATSLCLHEFGHAITAFRGGDRSVRSKGYLTLDPRHYTDPVVSLLLPILFVLIGGIPLPGGAVWINHTALRSKKDEATVSLAGPLTNLLIGIGLTASVATVDMPPALGAGLSYLAFLQVIAFVLNILPVPGLDGYGAIEPWLSFRARELGEKARPWAPLGIILILFVIPGASYVFFNVAFGLFDAVGGTGRLAAIGETTFRFWE</sequence>
<feature type="transmembrane region" description="Helical" evidence="13">
    <location>
        <begin position="151"/>
        <end position="175"/>
    </location>
</feature>
<proteinExistence type="inferred from homology"/>
<comment type="subcellular location">
    <subcellularLocation>
        <location evidence="2">Cell membrane</location>
        <topology evidence="2">Multi-pass membrane protein</topology>
    </subcellularLocation>
</comment>
<evidence type="ECO:0000256" key="13">
    <source>
        <dbReference type="SAM" id="Phobius"/>
    </source>
</evidence>
<evidence type="ECO:0000256" key="3">
    <source>
        <dbReference type="ARBA" id="ARBA00007931"/>
    </source>
</evidence>